<evidence type="ECO:0000313" key="6">
    <source>
        <dbReference type="Proteomes" id="UP001168821"/>
    </source>
</evidence>
<evidence type="ECO:0000313" key="5">
    <source>
        <dbReference type="EMBL" id="KAJ3659780.1"/>
    </source>
</evidence>
<dbReference type="AlphaFoldDB" id="A0AA38MJG9"/>
<dbReference type="GO" id="GO:0030414">
    <property type="term" value="F:peptidase inhibitor activity"/>
    <property type="evidence" value="ECO:0007669"/>
    <property type="project" value="UniProtKB-KW"/>
</dbReference>
<accession>A0AA38MJG9</accession>
<keyword evidence="1" id="KW-0646">Protease inhibitor</keyword>
<dbReference type="InterPro" id="IPR051368">
    <property type="entry name" value="SerProtInhib-TIL_Domain"/>
</dbReference>
<keyword evidence="3" id="KW-0732">Signal</keyword>
<gene>
    <name evidence="5" type="ORF">Zmor_011452</name>
</gene>
<keyword evidence="6" id="KW-1185">Reference proteome</keyword>
<evidence type="ECO:0000256" key="3">
    <source>
        <dbReference type="SAM" id="SignalP"/>
    </source>
</evidence>
<feature type="domain" description="TIL" evidence="4">
    <location>
        <begin position="103"/>
        <end position="148"/>
    </location>
</feature>
<dbReference type="CDD" id="cd19941">
    <property type="entry name" value="TIL"/>
    <property type="match status" value="4"/>
</dbReference>
<feature type="domain" description="TIL" evidence="4">
    <location>
        <begin position="238"/>
        <end position="293"/>
    </location>
</feature>
<dbReference type="InterPro" id="IPR036084">
    <property type="entry name" value="Ser_inhib-like_sf"/>
</dbReference>
<dbReference type="InterPro" id="IPR002919">
    <property type="entry name" value="TIL_dom"/>
</dbReference>
<feature type="domain" description="TIL" evidence="4">
    <location>
        <begin position="33"/>
        <end position="88"/>
    </location>
</feature>
<comment type="caution">
    <text evidence="5">The sequence shown here is derived from an EMBL/GenBank/DDBJ whole genome shotgun (WGS) entry which is preliminary data.</text>
</comment>
<dbReference type="EMBL" id="JALNTZ010000003">
    <property type="protein sequence ID" value="KAJ3659780.1"/>
    <property type="molecule type" value="Genomic_DNA"/>
</dbReference>
<sequence length="298" mass="32073">MFREIVFTLALLCVTSNGKPSSDLISGTKPLICGLNEHPSTCVEPCLPTCEQPEAPPCTFKLCLGGCVCTDGYIRRKERGECVPVSSCVTPSDVSRNITTPECADNEVLSKCASNCQATCARTEISGCTKLFCAHGCVCKDGFIREKQGGGSDSSSANLGRIGTKPTSCPLNEVPSDCIEYCLPTCEQPKQPPCTYSTCLAGCMCKEGYIRVKEGAKCVPIKSCVEPGEISRNYTASCKENEEIQDCVACETTCPYIDDPVLCSLLWCPKGCACKHGFIRKKEGGDCISESECRRLHT</sequence>
<evidence type="ECO:0000256" key="1">
    <source>
        <dbReference type="ARBA" id="ARBA00022690"/>
    </source>
</evidence>
<reference evidence="5" key="1">
    <citation type="journal article" date="2023" name="G3 (Bethesda)">
        <title>Whole genome assemblies of Zophobas morio and Tenebrio molitor.</title>
        <authorList>
            <person name="Kaur S."/>
            <person name="Stinson S.A."/>
            <person name="diCenzo G.C."/>
        </authorList>
    </citation>
    <scope>NUCLEOTIDE SEQUENCE</scope>
    <source>
        <strain evidence="5">QUZm001</strain>
    </source>
</reference>
<dbReference type="PANTHER" id="PTHR23259">
    <property type="entry name" value="RIDDLE"/>
    <property type="match status" value="1"/>
</dbReference>
<keyword evidence="2" id="KW-1015">Disulfide bond</keyword>
<name>A0AA38MJG9_9CUCU</name>
<protein>
    <recommendedName>
        <fullName evidence="4">TIL domain-containing protein</fullName>
    </recommendedName>
</protein>
<evidence type="ECO:0000259" key="4">
    <source>
        <dbReference type="Pfam" id="PF01826"/>
    </source>
</evidence>
<dbReference type="Gene3D" id="2.10.25.10">
    <property type="entry name" value="Laminin"/>
    <property type="match status" value="4"/>
</dbReference>
<dbReference type="PANTHER" id="PTHR23259:SF70">
    <property type="entry name" value="ACCESSORY GLAND PROTEIN ACP62F-RELATED"/>
    <property type="match status" value="1"/>
</dbReference>
<feature type="domain" description="TIL" evidence="4">
    <location>
        <begin position="169"/>
        <end position="224"/>
    </location>
</feature>
<feature type="chain" id="PRO_5041237312" description="TIL domain-containing protein" evidence="3">
    <location>
        <begin position="19"/>
        <end position="298"/>
    </location>
</feature>
<evidence type="ECO:0000256" key="2">
    <source>
        <dbReference type="ARBA" id="ARBA00023157"/>
    </source>
</evidence>
<dbReference type="Proteomes" id="UP001168821">
    <property type="component" value="Unassembled WGS sequence"/>
</dbReference>
<dbReference type="Pfam" id="PF01826">
    <property type="entry name" value="TIL"/>
    <property type="match status" value="4"/>
</dbReference>
<feature type="signal peptide" evidence="3">
    <location>
        <begin position="1"/>
        <end position="18"/>
    </location>
</feature>
<organism evidence="5 6">
    <name type="scientific">Zophobas morio</name>
    <dbReference type="NCBI Taxonomy" id="2755281"/>
    <lineage>
        <taxon>Eukaryota</taxon>
        <taxon>Metazoa</taxon>
        <taxon>Ecdysozoa</taxon>
        <taxon>Arthropoda</taxon>
        <taxon>Hexapoda</taxon>
        <taxon>Insecta</taxon>
        <taxon>Pterygota</taxon>
        <taxon>Neoptera</taxon>
        <taxon>Endopterygota</taxon>
        <taxon>Coleoptera</taxon>
        <taxon>Polyphaga</taxon>
        <taxon>Cucujiformia</taxon>
        <taxon>Tenebrionidae</taxon>
        <taxon>Zophobas</taxon>
    </lineage>
</organism>
<proteinExistence type="predicted"/>
<dbReference type="SUPFAM" id="SSF57567">
    <property type="entry name" value="Serine protease inhibitors"/>
    <property type="match status" value="4"/>
</dbReference>